<dbReference type="Gene3D" id="2.60.200.20">
    <property type="match status" value="1"/>
</dbReference>
<keyword evidence="10" id="KW-0995">Kinetochore</keyword>
<dbReference type="PANTHER" id="PTHR13233:SF0">
    <property type="entry name" value="MICROSPHERULE PROTEIN 1"/>
    <property type="match status" value="1"/>
</dbReference>
<evidence type="ECO:0000256" key="18">
    <source>
        <dbReference type="ARBA" id="ARBA00023204"/>
    </source>
</evidence>
<keyword evidence="28" id="KW-1185">Reference proteome</keyword>
<feature type="domain" description="FHA" evidence="26">
    <location>
        <begin position="414"/>
        <end position="470"/>
    </location>
</feature>
<comment type="subcellular location">
    <subcellularLocation>
        <location evidence="4">Chromosome</location>
        <location evidence="4">Centromere</location>
        <location evidence="4">Kinetochore</location>
    </subcellularLocation>
    <subcellularLocation>
        <location evidence="3">Cytoplasm</location>
        <location evidence="3">Cytoskeleton</location>
        <location evidence="3">Microtubule organizing center</location>
        <location evidence="3">Centrosome</location>
        <location evidence="3">Centriolar satellite</location>
    </subcellularLocation>
    <subcellularLocation>
        <location evidence="5">Cytoplasm</location>
        <location evidence="5">Cytoskeleton</location>
        <location evidence="5">Spindle pole</location>
    </subcellularLocation>
    <subcellularLocation>
        <location evidence="1">Lysosome</location>
    </subcellularLocation>
    <subcellularLocation>
        <location evidence="2">Nucleus</location>
        <location evidence="2">Nucleolus</location>
    </subcellularLocation>
</comment>
<dbReference type="GO" id="GO:0033044">
    <property type="term" value="P:regulation of chromosome organization"/>
    <property type="evidence" value="ECO:0007669"/>
    <property type="project" value="UniProtKB-ARBA"/>
</dbReference>
<keyword evidence="14" id="KW-0805">Transcription regulation</keyword>
<evidence type="ECO:0000256" key="4">
    <source>
        <dbReference type="ARBA" id="ARBA00004629"/>
    </source>
</evidence>
<feature type="region of interest" description="Disordered" evidence="25">
    <location>
        <begin position="137"/>
        <end position="174"/>
    </location>
</feature>
<dbReference type="GO" id="GO:0002151">
    <property type="term" value="F:G-quadruplex RNA binding"/>
    <property type="evidence" value="ECO:0007669"/>
    <property type="project" value="InterPro"/>
</dbReference>
<keyword evidence="16" id="KW-0804">Transcription</keyword>
<dbReference type="EMBL" id="JAZGQO010000021">
    <property type="protein sequence ID" value="KAK6166445.1"/>
    <property type="molecule type" value="Genomic_DNA"/>
</dbReference>
<dbReference type="PANTHER" id="PTHR13233">
    <property type="entry name" value="MICROSPHERULE PROTEIN 1"/>
    <property type="match status" value="1"/>
</dbReference>
<reference evidence="27 28" key="1">
    <citation type="submission" date="2024-01" db="EMBL/GenBank/DDBJ databases">
        <title>The genome of the rayed Mediterranean limpet Patella caerulea (Linnaeus, 1758).</title>
        <authorList>
            <person name="Anh-Thu Weber A."/>
            <person name="Halstead-Nussloch G."/>
        </authorList>
    </citation>
    <scope>NUCLEOTIDE SEQUENCE [LARGE SCALE GENOMIC DNA]</scope>
    <source>
        <strain evidence="27">AATW-2023a</strain>
        <tissue evidence="27">Whole specimen</tissue>
    </source>
</reference>
<dbReference type="AlphaFoldDB" id="A0AAN8J436"/>
<evidence type="ECO:0000313" key="28">
    <source>
        <dbReference type="Proteomes" id="UP001347796"/>
    </source>
</evidence>
<evidence type="ECO:0000256" key="6">
    <source>
        <dbReference type="ARBA" id="ARBA00022454"/>
    </source>
</evidence>
<evidence type="ECO:0000256" key="23">
    <source>
        <dbReference type="ARBA" id="ARBA00068815"/>
    </source>
</evidence>
<dbReference type="InterPro" id="IPR025999">
    <property type="entry name" value="MCRS_N"/>
</dbReference>
<keyword evidence="15" id="KW-0175">Coiled coil</keyword>
<protein>
    <recommendedName>
        <fullName evidence="23">Microspherule protein 1</fullName>
    </recommendedName>
    <alternativeName>
        <fullName evidence="24">58 kDa microspherule protein</fullName>
    </alternativeName>
</protein>
<evidence type="ECO:0000256" key="7">
    <source>
        <dbReference type="ARBA" id="ARBA00022490"/>
    </source>
</evidence>
<dbReference type="Proteomes" id="UP001347796">
    <property type="component" value="Unassembled WGS sequence"/>
</dbReference>
<keyword evidence="11" id="KW-0832">Ubl conjugation</keyword>
<evidence type="ECO:0000259" key="26">
    <source>
        <dbReference type="PROSITE" id="PS50006"/>
    </source>
</evidence>
<evidence type="ECO:0000256" key="21">
    <source>
        <dbReference type="ARBA" id="ARBA00023242"/>
    </source>
</evidence>
<keyword evidence="17" id="KW-0233">DNA recombination</keyword>
<evidence type="ECO:0000256" key="14">
    <source>
        <dbReference type="ARBA" id="ARBA00023015"/>
    </source>
</evidence>
<dbReference type="InterPro" id="IPR008984">
    <property type="entry name" value="SMAD_FHA_dom_sf"/>
</dbReference>
<dbReference type="GO" id="GO:0005764">
    <property type="term" value="C:lysosome"/>
    <property type="evidence" value="ECO:0007669"/>
    <property type="project" value="UniProtKB-SubCell"/>
</dbReference>
<accession>A0AAN8J436</accession>
<dbReference type="InterPro" id="IPR037912">
    <property type="entry name" value="MCRS1"/>
</dbReference>
<keyword evidence="20" id="KW-0458">Lysosome</keyword>
<dbReference type="GO" id="GO:0045944">
    <property type="term" value="P:positive regulation of transcription by RNA polymerase II"/>
    <property type="evidence" value="ECO:0007669"/>
    <property type="project" value="TreeGrafter"/>
</dbReference>
<evidence type="ECO:0000256" key="10">
    <source>
        <dbReference type="ARBA" id="ARBA00022838"/>
    </source>
</evidence>
<evidence type="ECO:0000256" key="25">
    <source>
        <dbReference type="SAM" id="MobiDB-lite"/>
    </source>
</evidence>
<keyword evidence="12" id="KW-0156">Chromatin regulator</keyword>
<keyword evidence="8" id="KW-0597">Phosphoprotein</keyword>
<keyword evidence="7" id="KW-0963">Cytoplasm</keyword>
<evidence type="ECO:0000256" key="3">
    <source>
        <dbReference type="ARBA" id="ARBA00004607"/>
    </source>
</evidence>
<dbReference type="SMART" id="SM00240">
    <property type="entry name" value="FHA"/>
    <property type="match status" value="1"/>
</dbReference>
<dbReference type="GO" id="GO:0051052">
    <property type="term" value="P:regulation of DNA metabolic process"/>
    <property type="evidence" value="ECO:0007669"/>
    <property type="project" value="UniProtKB-ARBA"/>
</dbReference>
<dbReference type="CDD" id="cd22687">
    <property type="entry name" value="FHA_MCRS1"/>
    <property type="match status" value="1"/>
</dbReference>
<sequence>MELHVYQTKAHLTFDLFFILENTSTPSAVVPATPPAAPGQLIKTQILQAPSTPLIATPKGTVKVTPQRSLRTPLNLDPIPARRSSTRSIKRKKFDDELVESSLIKTERTTGRIKTPIVPPAPAVEKVEVPVSVVAPPPPEPPAPIPEKKIKLPPPSNNARPAKSSAKRNKKQRAAVQTSMKDLGRWKAQDDLLLINAVQQTNDLSIVHLGVKFSCHFTLKEIQERWYSLLYDQQISKLSVQAMKMLHPDVMKQVQCKALYNNKEEELLGHIPSTKIPSLEKFQELINENPDVFHPARTPKALHTHWLLMKQYHLLPDQSVQPMPRGDHILNFSDAEDVMNDEDLLDQKDDVVERELAIADRRSKREIRYLEQEMPKLQVLVDNVTGISPPDFDNQTLAVLRGRLVRYLMRSKEITLGRATKDNNVDVDLSLEGPAWKISRQQGVIKLRNSGDFFIANEGKRPIYIDGKPVAKGNKQKLFHNSVVEISSLRFIFLINEELIKVMRTDVPKIIPTVS</sequence>
<evidence type="ECO:0000256" key="9">
    <source>
        <dbReference type="ARBA" id="ARBA00022763"/>
    </source>
</evidence>
<dbReference type="InterPro" id="IPR000253">
    <property type="entry name" value="FHA_dom"/>
</dbReference>
<dbReference type="GO" id="GO:0071339">
    <property type="term" value="C:MLL1 complex"/>
    <property type="evidence" value="ECO:0007669"/>
    <property type="project" value="InterPro"/>
</dbReference>
<dbReference type="GO" id="GO:0006310">
    <property type="term" value="P:DNA recombination"/>
    <property type="evidence" value="ECO:0007669"/>
    <property type="project" value="UniProtKB-KW"/>
</dbReference>
<dbReference type="Pfam" id="PF13325">
    <property type="entry name" value="MCRS_N"/>
    <property type="match status" value="1"/>
</dbReference>
<dbReference type="GO" id="GO:0006281">
    <property type="term" value="P:DNA repair"/>
    <property type="evidence" value="ECO:0007669"/>
    <property type="project" value="UniProtKB-KW"/>
</dbReference>
<keyword evidence="21" id="KW-0539">Nucleus</keyword>
<dbReference type="GO" id="GO:0000922">
    <property type="term" value="C:spindle pole"/>
    <property type="evidence" value="ECO:0007669"/>
    <property type="project" value="UniProtKB-SubCell"/>
</dbReference>
<organism evidence="27 28">
    <name type="scientific">Patella caerulea</name>
    <name type="common">Rayed Mediterranean limpet</name>
    <dbReference type="NCBI Taxonomy" id="87958"/>
    <lineage>
        <taxon>Eukaryota</taxon>
        <taxon>Metazoa</taxon>
        <taxon>Spiralia</taxon>
        <taxon>Lophotrochozoa</taxon>
        <taxon>Mollusca</taxon>
        <taxon>Gastropoda</taxon>
        <taxon>Patellogastropoda</taxon>
        <taxon>Patelloidea</taxon>
        <taxon>Patellidae</taxon>
        <taxon>Patella</taxon>
    </lineage>
</organism>
<dbReference type="FunFam" id="2.60.200.20:FF:000007">
    <property type="entry name" value="microspherule protein 1 isoform X1"/>
    <property type="match status" value="1"/>
</dbReference>
<evidence type="ECO:0000256" key="12">
    <source>
        <dbReference type="ARBA" id="ARBA00022853"/>
    </source>
</evidence>
<dbReference type="SUPFAM" id="SSF49879">
    <property type="entry name" value="SMAD/FHA domain"/>
    <property type="match status" value="1"/>
</dbReference>
<evidence type="ECO:0000256" key="13">
    <source>
        <dbReference type="ARBA" id="ARBA00022990"/>
    </source>
</evidence>
<evidence type="ECO:0000256" key="1">
    <source>
        <dbReference type="ARBA" id="ARBA00004371"/>
    </source>
</evidence>
<keyword evidence="6" id="KW-0158">Chromosome</keyword>
<comment type="caution">
    <text evidence="27">The sequence shown here is derived from an EMBL/GenBank/DDBJ whole genome shotgun (WGS) entry which is preliminary data.</text>
</comment>
<dbReference type="GO" id="GO:0000776">
    <property type="term" value="C:kinetochore"/>
    <property type="evidence" value="ECO:0007669"/>
    <property type="project" value="UniProtKB-KW"/>
</dbReference>
<evidence type="ECO:0000256" key="19">
    <source>
        <dbReference type="ARBA" id="ARBA00023212"/>
    </source>
</evidence>
<proteinExistence type="predicted"/>
<evidence type="ECO:0000256" key="15">
    <source>
        <dbReference type="ARBA" id="ARBA00023054"/>
    </source>
</evidence>
<dbReference type="GO" id="GO:0005730">
    <property type="term" value="C:nucleolus"/>
    <property type="evidence" value="ECO:0007669"/>
    <property type="project" value="UniProtKB-SubCell"/>
</dbReference>
<dbReference type="GO" id="GO:0006325">
    <property type="term" value="P:chromatin organization"/>
    <property type="evidence" value="ECO:0007669"/>
    <property type="project" value="UniProtKB-KW"/>
</dbReference>
<evidence type="ECO:0000256" key="24">
    <source>
        <dbReference type="ARBA" id="ARBA00075730"/>
    </source>
</evidence>
<keyword evidence="18" id="KW-0234">DNA repair</keyword>
<evidence type="ECO:0000256" key="16">
    <source>
        <dbReference type="ARBA" id="ARBA00023163"/>
    </source>
</evidence>
<evidence type="ECO:0000256" key="20">
    <source>
        <dbReference type="ARBA" id="ARBA00023228"/>
    </source>
</evidence>
<evidence type="ECO:0000256" key="8">
    <source>
        <dbReference type="ARBA" id="ARBA00022553"/>
    </source>
</evidence>
<keyword evidence="13" id="KW-0007">Acetylation</keyword>
<keyword evidence="9" id="KW-0227">DNA damage</keyword>
<keyword evidence="22" id="KW-0137">Centromere</keyword>
<evidence type="ECO:0000256" key="5">
    <source>
        <dbReference type="ARBA" id="ARBA00004647"/>
    </source>
</evidence>
<evidence type="ECO:0000256" key="11">
    <source>
        <dbReference type="ARBA" id="ARBA00022843"/>
    </source>
</evidence>
<gene>
    <name evidence="27" type="ORF">SNE40_023134</name>
</gene>
<evidence type="ECO:0000256" key="2">
    <source>
        <dbReference type="ARBA" id="ARBA00004604"/>
    </source>
</evidence>
<keyword evidence="19" id="KW-0206">Cytoskeleton</keyword>
<dbReference type="GO" id="GO:0034451">
    <property type="term" value="C:centriolar satellite"/>
    <property type="evidence" value="ECO:0007669"/>
    <property type="project" value="UniProtKB-SubCell"/>
</dbReference>
<evidence type="ECO:0000256" key="17">
    <source>
        <dbReference type="ARBA" id="ARBA00023172"/>
    </source>
</evidence>
<evidence type="ECO:0000313" key="27">
    <source>
        <dbReference type="EMBL" id="KAK6166445.1"/>
    </source>
</evidence>
<dbReference type="PROSITE" id="PS50006">
    <property type="entry name" value="FHA_DOMAIN"/>
    <property type="match status" value="1"/>
</dbReference>
<dbReference type="GO" id="GO:0031011">
    <property type="term" value="C:Ino80 complex"/>
    <property type="evidence" value="ECO:0007669"/>
    <property type="project" value="InterPro"/>
</dbReference>
<evidence type="ECO:0000256" key="22">
    <source>
        <dbReference type="ARBA" id="ARBA00023328"/>
    </source>
</evidence>
<dbReference type="GO" id="GO:0044545">
    <property type="term" value="C:NSL complex"/>
    <property type="evidence" value="ECO:0007669"/>
    <property type="project" value="TreeGrafter"/>
</dbReference>
<name>A0AAN8J436_PATCE</name>
<dbReference type="Pfam" id="PF00498">
    <property type="entry name" value="FHA"/>
    <property type="match status" value="1"/>
</dbReference>